<protein>
    <recommendedName>
        <fullName evidence="3">Ig-like domain-containing protein</fullName>
    </recommendedName>
</protein>
<dbReference type="InterPro" id="IPR013783">
    <property type="entry name" value="Ig-like_fold"/>
</dbReference>
<evidence type="ECO:0000259" key="3">
    <source>
        <dbReference type="PROSITE" id="PS50835"/>
    </source>
</evidence>
<accession>A0A553PSD1</accession>
<reference evidence="4 5" key="1">
    <citation type="journal article" date="2018" name="Nat. Ecol. Evol.">
        <title>Genomic signatures of mitonuclear coevolution across populations of Tigriopus californicus.</title>
        <authorList>
            <person name="Barreto F.S."/>
            <person name="Watson E.T."/>
            <person name="Lima T.G."/>
            <person name="Willett C.S."/>
            <person name="Edmands S."/>
            <person name="Li W."/>
            <person name="Burton R.S."/>
        </authorList>
    </citation>
    <scope>NUCLEOTIDE SEQUENCE [LARGE SCALE GENOMIC DNA]</scope>
    <source>
        <strain evidence="4 5">San Diego</strain>
    </source>
</reference>
<sequence length="533" mass="58511">MVDFNCDQDPRIEIGSSIDGCKLSILSLDALDFGLWKVEAKSFGAVATSQIIVNLPVDMQIMMENAWGIMKVSKGTTVKFTCEIEVKAKVDQDFLPPKLTWKVGDEVKAVSKDYRREGLSFFNSFSFAPTTSDSEKEVSCSIPNEPSDLSDSVALEVTHFEETEKDATDPAVVLEANQLGEIVKIIKVFPKPTAEDITWHFDTPKGLKILKPEESFRRLSASKIKDLGSDQYQVEFSIAKVLPIDDGKNLNLDVQVGPFKHAIVIPLKVQLPGTDRPPFIAPSTQASRPDATARPPAGLDPPESPPADSTDYEQIDDTPEGNTEGAVEAPEVQQASGSMNLIIIVAIIALLILLCVIYYCLKWRRNKNKKEKADGCLAESLPLNLSGPPFKDNPEFKADTVVQFSSPPTSKVEIVDEKELEKLPKVENPKTVVVDDNTHEAIQALTNRLKLAHLDLPVDDEDEYMTSRTPVGSRENSFEKDSPPIQSLGGAGLYRQDAQYPDTPTSTISARSMEALTDPQGNQNPNTSLSPKV</sequence>
<proteinExistence type="predicted"/>
<name>A0A553PSD1_TIGCA</name>
<evidence type="ECO:0000256" key="2">
    <source>
        <dbReference type="SAM" id="Phobius"/>
    </source>
</evidence>
<feature type="region of interest" description="Disordered" evidence="1">
    <location>
        <begin position="461"/>
        <end position="533"/>
    </location>
</feature>
<evidence type="ECO:0000256" key="1">
    <source>
        <dbReference type="SAM" id="MobiDB-lite"/>
    </source>
</evidence>
<dbReference type="PROSITE" id="PS50835">
    <property type="entry name" value="IG_LIKE"/>
    <property type="match status" value="1"/>
</dbReference>
<comment type="caution">
    <text evidence="4">The sequence shown here is derived from an EMBL/GenBank/DDBJ whole genome shotgun (WGS) entry which is preliminary data.</text>
</comment>
<dbReference type="Proteomes" id="UP000318571">
    <property type="component" value="Chromosome 12"/>
</dbReference>
<feature type="domain" description="Ig-like" evidence="3">
    <location>
        <begin position="56"/>
        <end position="158"/>
    </location>
</feature>
<feature type="compositionally biased region" description="Acidic residues" evidence="1">
    <location>
        <begin position="310"/>
        <end position="319"/>
    </location>
</feature>
<gene>
    <name evidence="4" type="ORF">TCAL_13452</name>
</gene>
<dbReference type="OMA" id="QIMMENA"/>
<organism evidence="4 5">
    <name type="scientific">Tigriopus californicus</name>
    <name type="common">Marine copepod</name>
    <dbReference type="NCBI Taxonomy" id="6832"/>
    <lineage>
        <taxon>Eukaryota</taxon>
        <taxon>Metazoa</taxon>
        <taxon>Ecdysozoa</taxon>
        <taxon>Arthropoda</taxon>
        <taxon>Crustacea</taxon>
        <taxon>Multicrustacea</taxon>
        <taxon>Hexanauplia</taxon>
        <taxon>Copepoda</taxon>
        <taxon>Harpacticoida</taxon>
        <taxon>Harpacticidae</taxon>
        <taxon>Tigriopus</taxon>
    </lineage>
</organism>
<dbReference type="Gene3D" id="2.60.40.10">
    <property type="entry name" value="Immunoglobulins"/>
    <property type="match status" value="1"/>
</dbReference>
<keyword evidence="2" id="KW-0812">Transmembrane</keyword>
<dbReference type="EMBL" id="VCGU01000001">
    <property type="protein sequence ID" value="TRY80582.1"/>
    <property type="molecule type" value="Genomic_DNA"/>
</dbReference>
<keyword evidence="5" id="KW-1185">Reference proteome</keyword>
<feature type="transmembrane region" description="Helical" evidence="2">
    <location>
        <begin position="341"/>
        <end position="361"/>
    </location>
</feature>
<keyword evidence="2" id="KW-0472">Membrane</keyword>
<keyword evidence="2" id="KW-1133">Transmembrane helix</keyword>
<dbReference type="AlphaFoldDB" id="A0A553PSD1"/>
<feature type="compositionally biased region" description="Polar residues" evidence="1">
    <location>
        <begin position="519"/>
        <end position="533"/>
    </location>
</feature>
<evidence type="ECO:0000313" key="5">
    <source>
        <dbReference type="Proteomes" id="UP000318571"/>
    </source>
</evidence>
<dbReference type="InterPro" id="IPR007110">
    <property type="entry name" value="Ig-like_dom"/>
</dbReference>
<feature type="region of interest" description="Disordered" evidence="1">
    <location>
        <begin position="276"/>
        <end position="325"/>
    </location>
</feature>
<evidence type="ECO:0000313" key="4">
    <source>
        <dbReference type="EMBL" id="TRY80582.1"/>
    </source>
</evidence>